<dbReference type="KEGG" id="spse:SULPSESMR1_00344"/>
<evidence type="ECO:0000313" key="4">
    <source>
        <dbReference type="Proteomes" id="UP000199754"/>
    </source>
</evidence>
<feature type="domain" description="DUF4168" evidence="2">
    <location>
        <begin position="41"/>
        <end position="113"/>
    </location>
</feature>
<protein>
    <recommendedName>
        <fullName evidence="2">DUF4168 domain-containing protein</fullName>
    </recommendedName>
</protein>
<accession>A0A221JWS2</accession>
<name>A0A221JWS2_9RHOB</name>
<proteinExistence type="predicted"/>
<dbReference type="AlphaFoldDB" id="A0A221JWS2"/>
<feature type="chain" id="PRO_5013279272" description="DUF4168 domain-containing protein" evidence="1">
    <location>
        <begin position="27"/>
        <end position="122"/>
    </location>
</feature>
<dbReference type="Pfam" id="PF13767">
    <property type="entry name" value="DUF4168"/>
    <property type="match status" value="1"/>
</dbReference>
<evidence type="ECO:0000259" key="2">
    <source>
        <dbReference type="Pfam" id="PF13767"/>
    </source>
</evidence>
<dbReference type="InterPro" id="IPR025433">
    <property type="entry name" value="DUF4168"/>
</dbReference>
<keyword evidence="4" id="KW-1185">Reference proteome</keyword>
<dbReference type="Proteomes" id="UP000199754">
    <property type="component" value="Chromosome"/>
</dbReference>
<dbReference type="RefSeq" id="WP_089419276.1">
    <property type="nucleotide sequence ID" value="NZ_CP022415.1"/>
</dbReference>
<sequence length="122" mass="12997">MKLYKYVSTLALVGVMAGTAPIAVVAQTQQSAPPVAEVPSSEVDAFVVAFKEVQAIDQEYVAQIQQTSDAAEIQTLEEEAQIKKAAAVDATSGIDVARYVEIMTIAQNDPDVSAVIVEKLEK</sequence>
<feature type="signal peptide" evidence="1">
    <location>
        <begin position="1"/>
        <end position="26"/>
    </location>
</feature>
<evidence type="ECO:0000256" key="1">
    <source>
        <dbReference type="SAM" id="SignalP"/>
    </source>
</evidence>
<dbReference type="EMBL" id="CP022415">
    <property type="protein sequence ID" value="ASM71179.1"/>
    <property type="molecule type" value="Genomic_DNA"/>
</dbReference>
<dbReference type="OrthoDB" id="7875481at2"/>
<reference evidence="3 4" key="1">
    <citation type="submission" date="2017-07" db="EMBL/GenBank/DDBJ databases">
        <title>Genome Sequence of Sulfitobacter pseudonitzschiae Strain SMR1 Isolated from a culture of the Diatom Skeletonema marinoi.</title>
        <authorList>
            <person name="Topel M."/>
            <person name="Pinder M.I.M."/>
            <person name="Johansson O.N."/>
            <person name="Kourtchenko O."/>
            <person name="Godhe A."/>
            <person name="Clarke A.K."/>
        </authorList>
    </citation>
    <scope>NUCLEOTIDE SEQUENCE [LARGE SCALE GENOMIC DNA]</scope>
    <source>
        <strain evidence="3 4">SMR1</strain>
    </source>
</reference>
<gene>
    <name evidence="3" type="ORF">SULPSESMR1_00344</name>
</gene>
<keyword evidence="1" id="KW-0732">Signal</keyword>
<organism evidence="3 4">
    <name type="scientific">Pseudosulfitobacter pseudonitzschiae</name>
    <dbReference type="NCBI Taxonomy" id="1402135"/>
    <lineage>
        <taxon>Bacteria</taxon>
        <taxon>Pseudomonadati</taxon>
        <taxon>Pseudomonadota</taxon>
        <taxon>Alphaproteobacteria</taxon>
        <taxon>Rhodobacterales</taxon>
        <taxon>Roseobacteraceae</taxon>
        <taxon>Pseudosulfitobacter</taxon>
    </lineage>
</organism>
<evidence type="ECO:0000313" key="3">
    <source>
        <dbReference type="EMBL" id="ASM71179.1"/>
    </source>
</evidence>